<reference evidence="2 3" key="1">
    <citation type="submission" date="2024-01" db="EMBL/GenBank/DDBJ databases">
        <title>A draft genome for a cacao thread blight-causing isolate of Paramarasmius palmivorus.</title>
        <authorList>
            <person name="Baruah I.K."/>
            <person name="Bukari Y."/>
            <person name="Amoako-Attah I."/>
            <person name="Meinhardt L.W."/>
            <person name="Bailey B.A."/>
            <person name="Cohen S.P."/>
        </authorList>
    </citation>
    <scope>NUCLEOTIDE SEQUENCE [LARGE SCALE GENOMIC DNA]</scope>
    <source>
        <strain evidence="2 3">GH-12</strain>
    </source>
</reference>
<feature type="compositionally biased region" description="Polar residues" evidence="1">
    <location>
        <begin position="24"/>
        <end position="41"/>
    </location>
</feature>
<sequence length="189" mass="19578">MISTSAFVTLTSTSDSRIMKRDTSPTATPNIEIPQSVTGSDVTSSTPPQTSSSTVLTMSIVTDTDTDDLFTDHSRDPKTDLSALSTSSIEPNAAPSVTPQSLLPGGREPSINLITPTSVTIGNTVSTSGFGQSTSANFSPSTIVIETISVRPPNAFNPSPMPTSSASSPLSLNMIGLHSLLVVLVLLLL</sequence>
<evidence type="ECO:0000313" key="3">
    <source>
        <dbReference type="Proteomes" id="UP001383192"/>
    </source>
</evidence>
<evidence type="ECO:0000313" key="2">
    <source>
        <dbReference type="EMBL" id="KAK7029363.1"/>
    </source>
</evidence>
<dbReference type="EMBL" id="JAYKXP010000084">
    <property type="protein sequence ID" value="KAK7029363.1"/>
    <property type="molecule type" value="Genomic_DNA"/>
</dbReference>
<feature type="compositionally biased region" description="Low complexity" evidence="1">
    <location>
        <begin position="42"/>
        <end position="53"/>
    </location>
</feature>
<feature type="compositionally biased region" description="Polar residues" evidence="1">
    <location>
        <begin position="82"/>
        <end position="101"/>
    </location>
</feature>
<feature type="region of interest" description="Disordered" evidence="1">
    <location>
        <begin position="67"/>
        <end position="107"/>
    </location>
</feature>
<comment type="caution">
    <text evidence="2">The sequence shown here is derived from an EMBL/GenBank/DDBJ whole genome shotgun (WGS) entry which is preliminary data.</text>
</comment>
<protein>
    <submittedName>
        <fullName evidence="2">Uncharacterized protein</fullName>
    </submittedName>
</protein>
<evidence type="ECO:0000256" key="1">
    <source>
        <dbReference type="SAM" id="MobiDB-lite"/>
    </source>
</evidence>
<feature type="compositionally biased region" description="Basic and acidic residues" evidence="1">
    <location>
        <begin position="70"/>
        <end position="79"/>
    </location>
</feature>
<keyword evidence="3" id="KW-1185">Reference proteome</keyword>
<feature type="region of interest" description="Disordered" evidence="1">
    <location>
        <begin position="12"/>
        <end position="53"/>
    </location>
</feature>
<gene>
    <name evidence="2" type="ORF">VNI00_014617</name>
</gene>
<name>A0AAW0BRC1_9AGAR</name>
<accession>A0AAW0BRC1</accession>
<dbReference type="Proteomes" id="UP001383192">
    <property type="component" value="Unassembled WGS sequence"/>
</dbReference>
<dbReference type="AlphaFoldDB" id="A0AAW0BRC1"/>
<proteinExistence type="predicted"/>
<organism evidence="2 3">
    <name type="scientific">Paramarasmius palmivorus</name>
    <dbReference type="NCBI Taxonomy" id="297713"/>
    <lineage>
        <taxon>Eukaryota</taxon>
        <taxon>Fungi</taxon>
        <taxon>Dikarya</taxon>
        <taxon>Basidiomycota</taxon>
        <taxon>Agaricomycotina</taxon>
        <taxon>Agaricomycetes</taxon>
        <taxon>Agaricomycetidae</taxon>
        <taxon>Agaricales</taxon>
        <taxon>Marasmiineae</taxon>
        <taxon>Marasmiaceae</taxon>
        <taxon>Paramarasmius</taxon>
    </lineage>
</organism>